<evidence type="ECO:0000256" key="3">
    <source>
        <dbReference type="ARBA" id="ARBA00023242"/>
    </source>
</evidence>
<protein>
    <recommendedName>
        <fullName evidence="7">COMPASS complex subunit Sdc1</fullName>
    </recommendedName>
</protein>
<dbReference type="RefSeq" id="XP_025473091.1">
    <property type="nucleotide sequence ID" value="XM_025610509.1"/>
</dbReference>
<feature type="region of interest" description="Disordered" evidence="4">
    <location>
        <begin position="1"/>
        <end position="67"/>
    </location>
</feature>
<accession>A0A317XH06</accession>
<evidence type="ECO:0000313" key="5">
    <source>
        <dbReference type="EMBL" id="PWY96330.1"/>
    </source>
</evidence>
<gene>
    <name evidence="5" type="ORF">BO94DRAFT_529719</name>
</gene>
<feature type="compositionally biased region" description="Pro residues" evidence="4">
    <location>
        <begin position="9"/>
        <end position="31"/>
    </location>
</feature>
<dbReference type="Proteomes" id="UP000246702">
    <property type="component" value="Unassembled WGS sequence"/>
</dbReference>
<evidence type="ECO:0000256" key="2">
    <source>
        <dbReference type="ARBA" id="ARBA00010849"/>
    </source>
</evidence>
<keyword evidence="6" id="KW-1185">Reference proteome</keyword>
<dbReference type="InterPro" id="IPR049629">
    <property type="entry name" value="DPY30_SDC1_DD"/>
</dbReference>
<dbReference type="CDD" id="cd22965">
    <property type="entry name" value="DD_DPY30_SDC1"/>
    <property type="match status" value="1"/>
</dbReference>
<comment type="similarity">
    <text evidence="2">Belongs to the dpy-30 family.</text>
</comment>
<dbReference type="STRING" id="1450535.A0A317XH06"/>
<sequence>MADEIPTTQPQPQPQPPPLQQPDPDPQQHPPPSEKDKLMAQDSAANTPGGESAAATPIANTQVRPGGAPARVYMNEKIVPYLLEGMKSVTKEQPPNPLRVLGEFLIQKSNEVEQGVAAKTPE</sequence>
<evidence type="ECO:0008006" key="7">
    <source>
        <dbReference type="Google" id="ProtNLM"/>
    </source>
</evidence>
<evidence type="ECO:0000313" key="6">
    <source>
        <dbReference type="Proteomes" id="UP000246702"/>
    </source>
</evidence>
<dbReference type="GeneID" id="37112652"/>
<evidence type="ECO:0000256" key="1">
    <source>
        <dbReference type="ARBA" id="ARBA00004123"/>
    </source>
</evidence>
<dbReference type="EMBL" id="MSFK01000001">
    <property type="protein sequence ID" value="PWY96330.1"/>
    <property type="molecule type" value="Genomic_DNA"/>
</dbReference>
<dbReference type="Gene3D" id="1.20.890.10">
    <property type="entry name" value="cAMP-dependent protein kinase regulatory subunit, dimerization-anchoring domain"/>
    <property type="match status" value="1"/>
</dbReference>
<comment type="caution">
    <text evidence="5">The sequence shown here is derived from an EMBL/GenBank/DDBJ whole genome shotgun (WGS) entry which is preliminary data.</text>
</comment>
<name>A0A317XH06_9EURO</name>
<dbReference type="AlphaFoldDB" id="A0A317XH06"/>
<proteinExistence type="inferred from homology"/>
<comment type="subcellular location">
    <subcellularLocation>
        <location evidence="1">Nucleus</location>
    </subcellularLocation>
</comment>
<reference evidence="5 6" key="1">
    <citation type="submission" date="2016-12" db="EMBL/GenBank/DDBJ databases">
        <title>The genomes of Aspergillus section Nigri reveals drivers in fungal speciation.</title>
        <authorList>
            <consortium name="DOE Joint Genome Institute"/>
            <person name="Vesth T.C."/>
            <person name="Nybo J."/>
            <person name="Theobald S."/>
            <person name="Brandl J."/>
            <person name="Frisvad J.C."/>
            <person name="Nielsen K.F."/>
            <person name="Lyhne E.K."/>
            <person name="Kogle M.E."/>
            <person name="Kuo A."/>
            <person name="Riley R."/>
            <person name="Clum A."/>
            <person name="Nolan M."/>
            <person name="Lipzen A."/>
            <person name="Salamov A."/>
            <person name="Henrissat B."/>
            <person name="Wiebenga A."/>
            <person name="De Vries R.P."/>
            <person name="Grigoriev I.V."/>
            <person name="Mortensen U.H."/>
            <person name="Andersen M.R."/>
            <person name="Baker S.E."/>
        </authorList>
    </citation>
    <scope>NUCLEOTIDE SEQUENCE [LARGE SCALE GENOMIC DNA]</scope>
    <source>
        <strain evidence="5 6">CBS 115572</strain>
    </source>
</reference>
<dbReference type="Pfam" id="PF05186">
    <property type="entry name" value="Dpy-30"/>
    <property type="match status" value="1"/>
</dbReference>
<keyword evidence="3" id="KW-0539">Nucleus</keyword>
<dbReference type="InterPro" id="IPR007858">
    <property type="entry name" value="Dpy-30_motif"/>
</dbReference>
<dbReference type="OrthoDB" id="417678at2759"/>
<organism evidence="5 6">
    <name type="scientific">Aspergillus sclerotioniger CBS 115572</name>
    <dbReference type="NCBI Taxonomy" id="1450535"/>
    <lineage>
        <taxon>Eukaryota</taxon>
        <taxon>Fungi</taxon>
        <taxon>Dikarya</taxon>
        <taxon>Ascomycota</taxon>
        <taxon>Pezizomycotina</taxon>
        <taxon>Eurotiomycetes</taxon>
        <taxon>Eurotiomycetidae</taxon>
        <taxon>Eurotiales</taxon>
        <taxon>Aspergillaceae</taxon>
        <taxon>Aspergillus</taxon>
        <taxon>Aspergillus subgen. Circumdati</taxon>
    </lineage>
</organism>
<dbReference type="GO" id="GO:0005634">
    <property type="term" value="C:nucleus"/>
    <property type="evidence" value="ECO:0007669"/>
    <property type="project" value="UniProtKB-SubCell"/>
</dbReference>
<evidence type="ECO:0000256" key="4">
    <source>
        <dbReference type="SAM" id="MobiDB-lite"/>
    </source>
</evidence>